<proteinExistence type="predicted"/>
<keyword evidence="2" id="KW-1185">Reference proteome</keyword>
<evidence type="ECO:0000313" key="2">
    <source>
        <dbReference type="Proteomes" id="UP001060085"/>
    </source>
</evidence>
<accession>A0ACC0AD12</accession>
<organism evidence="1 2">
    <name type="scientific">Catharanthus roseus</name>
    <name type="common">Madagascar periwinkle</name>
    <name type="synonym">Vinca rosea</name>
    <dbReference type="NCBI Taxonomy" id="4058"/>
    <lineage>
        <taxon>Eukaryota</taxon>
        <taxon>Viridiplantae</taxon>
        <taxon>Streptophyta</taxon>
        <taxon>Embryophyta</taxon>
        <taxon>Tracheophyta</taxon>
        <taxon>Spermatophyta</taxon>
        <taxon>Magnoliopsida</taxon>
        <taxon>eudicotyledons</taxon>
        <taxon>Gunneridae</taxon>
        <taxon>Pentapetalae</taxon>
        <taxon>asterids</taxon>
        <taxon>lamiids</taxon>
        <taxon>Gentianales</taxon>
        <taxon>Apocynaceae</taxon>
        <taxon>Rauvolfioideae</taxon>
        <taxon>Vinceae</taxon>
        <taxon>Catharanthinae</taxon>
        <taxon>Catharanthus</taxon>
    </lineage>
</organism>
<evidence type="ECO:0000313" key="1">
    <source>
        <dbReference type="EMBL" id="KAI5657873.1"/>
    </source>
</evidence>
<reference evidence="2" key="1">
    <citation type="journal article" date="2023" name="Nat. Plants">
        <title>Single-cell RNA sequencing provides a high-resolution roadmap for understanding the multicellular compartmentation of specialized metabolism.</title>
        <authorList>
            <person name="Sun S."/>
            <person name="Shen X."/>
            <person name="Li Y."/>
            <person name="Li Y."/>
            <person name="Wang S."/>
            <person name="Li R."/>
            <person name="Zhang H."/>
            <person name="Shen G."/>
            <person name="Guo B."/>
            <person name="Wei J."/>
            <person name="Xu J."/>
            <person name="St-Pierre B."/>
            <person name="Chen S."/>
            <person name="Sun C."/>
        </authorList>
    </citation>
    <scope>NUCLEOTIDE SEQUENCE [LARGE SCALE GENOMIC DNA]</scope>
</reference>
<gene>
    <name evidence="1" type="ORF">M9H77_26666</name>
</gene>
<comment type="caution">
    <text evidence="1">The sequence shown here is derived from an EMBL/GenBank/DDBJ whole genome shotgun (WGS) entry which is preliminary data.</text>
</comment>
<dbReference type="Proteomes" id="UP001060085">
    <property type="component" value="Linkage Group LG06"/>
</dbReference>
<name>A0ACC0AD12_CATRO</name>
<dbReference type="EMBL" id="CM044706">
    <property type="protein sequence ID" value="KAI5657873.1"/>
    <property type="molecule type" value="Genomic_DNA"/>
</dbReference>
<sequence>MTLWTALNLANNSLSSEILDLNMPNYGDEMEKDSHTETEEDINSEDDLIEEDIEENNQVKKRKRDVQKAKTNVVYDILKNLNEEQREVEREMGFEALFNINPFDCLEKCLEVHITCIRITEGDVHCILGLPKGEIDIQKLVCKGADDLQLERKLKITLGKDKMIQMPTLKKSLLGIKSNSLEFKVKSMNWCKHVAHMLPYRIKARDRSGHEGTLGCIPLLAFMYFERFSLVGEEVIPYKKCVVLRIGDWDTTNLRRRKEIPIVDAINQKGIKAIHTSKFSIRLEEPGQDLFTIYEDPRLASMAEWLKRPTHNWRIRRCYQENLHRCCKRNWTKRRLMTRVHAISHDLGQERTYANLNRENEKSNFKKKIEHESHEDEGIHVEMKSLLMRIALALSTKVMYSKILFNSEKCGRLTNSTKVFKCVTEDDYGGDIDACEKIYANSTVEN</sequence>
<protein>
    <submittedName>
        <fullName evidence="1">Uncharacterized protein</fullName>
    </submittedName>
</protein>